<keyword evidence="1 2" id="KW-0963">Cytoplasm</keyword>
<sequence>MRPKRIVVIGGGTGVFTVLVGLKRTSHKLSAIVTMADEGGSTGALRADFGILPPGDVRRALIALSPAEKTLSDLFSYRFEEGKGLEGHSVGNLLITALERMTGSFENAISEAGKILGAKGEVIPVTLEHVRLRAWLKGGGVVTGEHAIDVPMGRRIARIIRLAFTRKANANPRAIDTILRADLVVIGPGDLYTSVLPNLLVNGISTALRKTRGKVVYVVNLMTKRGETDNFTSRDFVDIIEKYLGGETLDVIVVNTAPPPARLLRLYREKGHVAPVAHKPDFFPGKSFAVIEGKFIRSDRRFIRHDSQRLARALLRALKARHRPISS</sequence>
<organism evidence="3 4">
    <name type="scientific">Candidatus Terrybacteria bacterium RIFCSPHIGHO2_01_FULL_48_17</name>
    <dbReference type="NCBI Taxonomy" id="1802362"/>
    <lineage>
        <taxon>Bacteria</taxon>
        <taxon>Candidatus Terryibacteriota</taxon>
    </lineage>
</organism>
<evidence type="ECO:0000313" key="3">
    <source>
        <dbReference type="EMBL" id="OHA47736.1"/>
    </source>
</evidence>
<comment type="caution">
    <text evidence="3">The sequence shown here is derived from an EMBL/GenBank/DDBJ whole genome shotgun (WGS) entry which is preliminary data.</text>
</comment>
<dbReference type="PANTHER" id="PTHR30135:SF3">
    <property type="entry name" value="GLUCONEOGENESIS FACTOR-RELATED"/>
    <property type="match status" value="1"/>
</dbReference>
<comment type="function">
    <text evidence="2">Required for morphogenesis under gluconeogenic growth conditions.</text>
</comment>
<dbReference type="Gene3D" id="3.40.50.10680">
    <property type="entry name" value="CofD-like domains"/>
    <property type="match status" value="1"/>
</dbReference>
<proteinExistence type="inferred from homology"/>
<dbReference type="GO" id="GO:0043743">
    <property type="term" value="F:LPPG:FO 2-phospho-L-lactate transferase activity"/>
    <property type="evidence" value="ECO:0007669"/>
    <property type="project" value="InterPro"/>
</dbReference>
<gene>
    <name evidence="3" type="ORF">A2806_01410</name>
</gene>
<dbReference type="Proteomes" id="UP000177629">
    <property type="component" value="Unassembled WGS sequence"/>
</dbReference>
<dbReference type="InterPro" id="IPR038136">
    <property type="entry name" value="CofD-like_dom_sf"/>
</dbReference>
<protein>
    <recommendedName>
        <fullName evidence="2">Putative gluconeogenesis factor</fullName>
    </recommendedName>
</protein>
<comment type="subcellular location">
    <subcellularLocation>
        <location evidence="2">Cytoplasm</location>
    </subcellularLocation>
</comment>
<dbReference type="STRING" id="1802362.A2806_01410"/>
<dbReference type="InterPro" id="IPR002882">
    <property type="entry name" value="CofD"/>
</dbReference>
<dbReference type="NCBIfam" id="TIGR01826">
    <property type="entry name" value="CofD_related"/>
    <property type="match status" value="1"/>
</dbReference>
<dbReference type="SUPFAM" id="SSF142338">
    <property type="entry name" value="CofD-like"/>
    <property type="match status" value="1"/>
</dbReference>
<comment type="similarity">
    <text evidence="2">Belongs to the gluconeogenesis factor family.</text>
</comment>
<dbReference type="HAMAP" id="MF_00973">
    <property type="entry name" value="Gluconeogen_factor"/>
    <property type="match status" value="1"/>
</dbReference>
<dbReference type="PANTHER" id="PTHR30135">
    <property type="entry name" value="UNCHARACTERIZED PROTEIN YVCK-RELATED"/>
    <property type="match status" value="1"/>
</dbReference>
<dbReference type="EMBL" id="MHSS01000014">
    <property type="protein sequence ID" value="OHA47736.1"/>
    <property type="molecule type" value="Genomic_DNA"/>
</dbReference>
<dbReference type="GO" id="GO:0005737">
    <property type="term" value="C:cytoplasm"/>
    <property type="evidence" value="ECO:0007669"/>
    <property type="project" value="UniProtKB-SubCell"/>
</dbReference>
<name>A0A1G2PHB0_9BACT</name>
<accession>A0A1G2PHB0</accession>
<evidence type="ECO:0000256" key="1">
    <source>
        <dbReference type="ARBA" id="ARBA00022490"/>
    </source>
</evidence>
<dbReference type="Pfam" id="PF01933">
    <property type="entry name" value="CofD"/>
    <property type="match status" value="1"/>
</dbReference>
<dbReference type="AlphaFoldDB" id="A0A1G2PHB0"/>
<evidence type="ECO:0000313" key="4">
    <source>
        <dbReference type="Proteomes" id="UP000177629"/>
    </source>
</evidence>
<evidence type="ECO:0000256" key="2">
    <source>
        <dbReference type="HAMAP-Rule" id="MF_00973"/>
    </source>
</evidence>
<dbReference type="InterPro" id="IPR010119">
    <property type="entry name" value="Gluconeogen_factor"/>
</dbReference>
<dbReference type="GO" id="GO:0008360">
    <property type="term" value="P:regulation of cell shape"/>
    <property type="evidence" value="ECO:0007669"/>
    <property type="project" value="UniProtKB-UniRule"/>
</dbReference>
<dbReference type="CDD" id="cd07187">
    <property type="entry name" value="YvcK_like"/>
    <property type="match status" value="1"/>
</dbReference>
<reference evidence="3 4" key="1">
    <citation type="journal article" date="2016" name="Nat. Commun.">
        <title>Thousands of microbial genomes shed light on interconnected biogeochemical processes in an aquifer system.</title>
        <authorList>
            <person name="Anantharaman K."/>
            <person name="Brown C.T."/>
            <person name="Hug L.A."/>
            <person name="Sharon I."/>
            <person name="Castelle C.J."/>
            <person name="Probst A.J."/>
            <person name="Thomas B.C."/>
            <person name="Singh A."/>
            <person name="Wilkins M.J."/>
            <person name="Karaoz U."/>
            <person name="Brodie E.L."/>
            <person name="Williams K.H."/>
            <person name="Hubbard S.S."/>
            <person name="Banfield J.F."/>
        </authorList>
    </citation>
    <scope>NUCLEOTIDE SEQUENCE [LARGE SCALE GENOMIC DNA]</scope>
</reference>